<dbReference type="GO" id="GO:0003676">
    <property type="term" value="F:nucleic acid binding"/>
    <property type="evidence" value="ECO:0007669"/>
    <property type="project" value="InterPro"/>
</dbReference>
<proteinExistence type="predicted"/>
<accession>A0A8J1Y406</accession>
<name>A0A8J1Y406_OWEFU</name>
<protein>
    <submittedName>
        <fullName evidence="1">Uncharacterized protein</fullName>
    </submittedName>
</protein>
<dbReference type="AlphaFoldDB" id="A0A8J1Y406"/>
<dbReference type="Proteomes" id="UP000749559">
    <property type="component" value="Unassembled WGS sequence"/>
</dbReference>
<dbReference type="EMBL" id="CAIIXF020000007">
    <property type="protein sequence ID" value="CAH1788054.1"/>
    <property type="molecule type" value="Genomic_DNA"/>
</dbReference>
<gene>
    <name evidence="1" type="ORF">OFUS_LOCUS13658</name>
</gene>
<evidence type="ECO:0000313" key="1">
    <source>
        <dbReference type="EMBL" id="CAH1788054.1"/>
    </source>
</evidence>
<sequence>MATYVSDSEIQQFVDRVRCVAYREAMDSGADFICKKWIAKKIKRSDKFVQRCWKKPYDELVTQSRCGAPEVLSPASKEVIWDGSAKKRKSCTEVARDIKMKRGKVVSRQLVHNYRVREGLKAWHIIPRPLKNESQKADRLWFINFLRDWDEDDFLHLAPSDEFFVYTIRKPNHQNDRVWAKRRDDCSDLLVREQLAWPQCIGIFLLFTAKKMMWIIKEDGQKWTGDYFRDTVLRGRVIPFLRNPQNVIEPSQVTLLHDKAPCMKALATQDLLKQSKIDFFGNDDYPSNSPDCNACEHMGSIVKDRTEALMDEEPIENRNSKDALLKNLKKVLKSLENAHELFDVLLKSYPSRFDAIKAAGGGHTNY</sequence>
<organism evidence="1 2">
    <name type="scientific">Owenia fusiformis</name>
    <name type="common">Polychaete worm</name>
    <dbReference type="NCBI Taxonomy" id="6347"/>
    <lineage>
        <taxon>Eukaryota</taxon>
        <taxon>Metazoa</taxon>
        <taxon>Spiralia</taxon>
        <taxon>Lophotrochozoa</taxon>
        <taxon>Annelida</taxon>
        <taxon>Polychaeta</taxon>
        <taxon>Sedentaria</taxon>
        <taxon>Canalipalpata</taxon>
        <taxon>Sabellida</taxon>
        <taxon>Oweniida</taxon>
        <taxon>Oweniidae</taxon>
        <taxon>Owenia</taxon>
    </lineage>
</organism>
<keyword evidence="2" id="KW-1185">Reference proteome</keyword>
<evidence type="ECO:0000313" key="2">
    <source>
        <dbReference type="Proteomes" id="UP000749559"/>
    </source>
</evidence>
<dbReference type="Gene3D" id="3.30.420.10">
    <property type="entry name" value="Ribonuclease H-like superfamily/Ribonuclease H"/>
    <property type="match status" value="1"/>
</dbReference>
<comment type="caution">
    <text evidence="1">The sequence shown here is derived from an EMBL/GenBank/DDBJ whole genome shotgun (WGS) entry which is preliminary data.</text>
</comment>
<reference evidence="1" key="1">
    <citation type="submission" date="2022-03" db="EMBL/GenBank/DDBJ databases">
        <authorList>
            <person name="Martin C."/>
        </authorList>
    </citation>
    <scope>NUCLEOTIDE SEQUENCE</scope>
</reference>
<dbReference type="OrthoDB" id="9970851at2759"/>
<dbReference type="InterPro" id="IPR036397">
    <property type="entry name" value="RNaseH_sf"/>
</dbReference>